<reference evidence="1" key="1">
    <citation type="submission" date="2014-11" db="EMBL/GenBank/DDBJ databases">
        <authorList>
            <person name="Amaro Gonzalez C."/>
        </authorList>
    </citation>
    <scope>NUCLEOTIDE SEQUENCE</scope>
</reference>
<protein>
    <submittedName>
        <fullName evidence="1">Uncharacterized protein</fullName>
    </submittedName>
</protein>
<dbReference type="AlphaFoldDB" id="A0A0E9WBI7"/>
<reference evidence="1" key="2">
    <citation type="journal article" date="2015" name="Fish Shellfish Immunol.">
        <title>Early steps in the European eel (Anguilla anguilla)-Vibrio vulnificus interaction in the gills: Role of the RtxA13 toxin.</title>
        <authorList>
            <person name="Callol A."/>
            <person name="Pajuelo D."/>
            <person name="Ebbesson L."/>
            <person name="Teles M."/>
            <person name="MacKenzie S."/>
            <person name="Amaro C."/>
        </authorList>
    </citation>
    <scope>NUCLEOTIDE SEQUENCE</scope>
</reference>
<organism evidence="1">
    <name type="scientific">Anguilla anguilla</name>
    <name type="common">European freshwater eel</name>
    <name type="synonym">Muraena anguilla</name>
    <dbReference type="NCBI Taxonomy" id="7936"/>
    <lineage>
        <taxon>Eukaryota</taxon>
        <taxon>Metazoa</taxon>
        <taxon>Chordata</taxon>
        <taxon>Craniata</taxon>
        <taxon>Vertebrata</taxon>
        <taxon>Euteleostomi</taxon>
        <taxon>Actinopterygii</taxon>
        <taxon>Neopterygii</taxon>
        <taxon>Teleostei</taxon>
        <taxon>Anguilliformes</taxon>
        <taxon>Anguillidae</taxon>
        <taxon>Anguilla</taxon>
    </lineage>
</organism>
<accession>A0A0E9WBI7</accession>
<name>A0A0E9WBI7_ANGAN</name>
<sequence>MCRRDEHCVIGSIAYSKEKKGHQIVQNCICRNIDNWNLTPTIRYWLLQKQKITEACWKYVFDKGV</sequence>
<dbReference type="EMBL" id="GBXM01021647">
    <property type="protein sequence ID" value="JAH86930.1"/>
    <property type="molecule type" value="Transcribed_RNA"/>
</dbReference>
<proteinExistence type="predicted"/>
<evidence type="ECO:0000313" key="1">
    <source>
        <dbReference type="EMBL" id="JAH86930.1"/>
    </source>
</evidence>